<dbReference type="EMBL" id="CM055094">
    <property type="protein sequence ID" value="KAJ7562733.1"/>
    <property type="molecule type" value="Genomic_DNA"/>
</dbReference>
<evidence type="ECO:0000313" key="1">
    <source>
        <dbReference type="EMBL" id="KAJ7562733.1"/>
    </source>
</evidence>
<reference evidence="2" key="1">
    <citation type="journal article" date="2024" name="Proc. Natl. Acad. Sci. U.S.A.">
        <title>Extraordinary preservation of gene collinearity over three hundred million years revealed in homosporous lycophytes.</title>
        <authorList>
            <person name="Li C."/>
            <person name="Wickell D."/>
            <person name="Kuo L.Y."/>
            <person name="Chen X."/>
            <person name="Nie B."/>
            <person name="Liao X."/>
            <person name="Peng D."/>
            <person name="Ji J."/>
            <person name="Jenkins J."/>
            <person name="Williams M."/>
            <person name="Shu S."/>
            <person name="Plott C."/>
            <person name="Barry K."/>
            <person name="Rajasekar S."/>
            <person name="Grimwood J."/>
            <person name="Han X."/>
            <person name="Sun S."/>
            <person name="Hou Z."/>
            <person name="He W."/>
            <person name="Dai G."/>
            <person name="Sun C."/>
            <person name="Schmutz J."/>
            <person name="Leebens-Mack J.H."/>
            <person name="Li F.W."/>
            <person name="Wang L."/>
        </authorList>
    </citation>
    <scope>NUCLEOTIDE SEQUENCE [LARGE SCALE GENOMIC DNA]</scope>
    <source>
        <strain evidence="2">cv. PW_Plant_1</strain>
    </source>
</reference>
<protein>
    <submittedName>
        <fullName evidence="1">Uncharacterized protein</fullName>
    </submittedName>
</protein>
<comment type="caution">
    <text evidence="1">The sequence shown here is derived from an EMBL/GenBank/DDBJ whole genome shotgun (WGS) entry which is preliminary data.</text>
</comment>
<keyword evidence="2" id="KW-1185">Reference proteome</keyword>
<sequence length="1045" mass="113184">MHLSPLIRNALASNLAARVCVAGSSGIAGVRSLSAATAASPSSLCRSALLVRSYSCSTRSSICSASQSIAAAWFASSRAAAPVTQSRTFRSSGSSYFADTLQKLRSPSISLFGKSTGVPLLGLGHKISPQAAVLSPLARETSRKLSTMGIENPFENVLTTLPNPAGGSFGKYYSLPALNDPRIDKLPYSIKILLEAAIRNCDEFQVRKADVEKILDWENTAPQQVEIPFKPARVILQDFTGVPAIVDLAAMRDAIKRLGGDPKKINPLVPVDLVIDHSVQVDVARSPNALESNMQFEFDRNKERFAFLKWGATAFDNMLVVPPGSGIVHQVNLEYLARVVFNNNGILYPDSLVGTDSHTTMIDGLGVAGWGVGGIEAEAAMLGQPMSMVLPQVVGFELTGKLKTGVTATDLVLTVTQMLRKHGVVGKFVEFHGKGMQELSLADRATIANMSPEYGATMGFFPVDHVSLDYLRLTGRDEEKVKLVEAYLRANKLFIDYSEPQMEKVYSSFLHLDLDSVEPSVSGPKRPHDRVSIREMKDDWQSCLNNKVGFKGFGIPKEQQGAVAKFDFQGESAELRHGDVVIAAITSCTNTSNPNVMLGAGLVAKKATELGLKVKPWVKTSLAPGSGVVTKYLQKSGLAEFLDLQGFNLVGYGCTTCIGNSGELHESVGSAIADNDIVAAAVLSGNRNFEGRVHPLTRANYLASPPLVVAYAFAGTVNIDFEKEPIGISETGKEVFLRDIWPTSEEIASIVGSSVLPEMFRSTYEAITKGNKMWNELAAPTGALYAWDSTSTYVHEPPFFKTMSSKPPGVHSVKDAYVLLNFGDSITTDHISPAGNIHKDSPAAKYLAERGVGRRDFNSYGSRRGNDEIMARGTFANIRIVNKFLKGEVGPKTIHIPSGEKLYIFEAAKKYHDEGKDLVILAGAEYGSGSSRDWAAKGPYLQGVKAVIAKSFERIHRSNLVGMGIIPLCFKTGQDQDSLGLTGYEKLSIDLPSNIKEIKPGQDVTVTTDSGKQFPCTLRFDTQVEITYFEHGGILQYVLRQLLES</sequence>
<proteinExistence type="predicted"/>
<evidence type="ECO:0000313" key="2">
    <source>
        <dbReference type="Proteomes" id="UP001162992"/>
    </source>
</evidence>
<name>A0ACC2E8M5_DIPCM</name>
<dbReference type="Proteomes" id="UP001162992">
    <property type="component" value="Chromosome 3"/>
</dbReference>
<gene>
    <name evidence="1" type="ORF">O6H91_03G082200</name>
</gene>
<organism evidence="1 2">
    <name type="scientific">Diphasiastrum complanatum</name>
    <name type="common">Issler's clubmoss</name>
    <name type="synonym">Lycopodium complanatum</name>
    <dbReference type="NCBI Taxonomy" id="34168"/>
    <lineage>
        <taxon>Eukaryota</taxon>
        <taxon>Viridiplantae</taxon>
        <taxon>Streptophyta</taxon>
        <taxon>Embryophyta</taxon>
        <taxon>Tracheophyta</taxon>
        <taxon>Lycopodiopsida</taxon>
        <taxon>Lycopodiales</taxon>
        <taxon>Lycopodiaceae</taxon>
        <taxon>Lycopodioideae</taxon>
        <taxon>Diphasiastrum</taxon>
    </lineage>
</organism>
<accession>A0ACC2E8M5</accession>